<keyword evidence="4" id="KW-1185">Reference proteome</keyword>
<feature type="compositionally biased region" description="Polar residues" evidence="2">
    <location>
        <begin position="276"/>
        <end position="296"/>
    </location>
</feature>
<evidence type="ECO:0000313" key="3">
    <source>
        <dbReference type="EMBL" id="GAT55573.1"/>
    </source>
</evidence>
<feature type="region of interest" description="Disordered" evidence="2">
    <location>
        <begin position="47"/>
        <end position="81"/>
    </location>
</feature>
<accession>A0ABQ0LWV6</accession>
<name>A0ABQ0LWV6_MYCCL</name>
<organism evidence="3 4">
    <name type="scientific">Mycena chlorophos</name>
    <name type="common">Agaric fungus</name>
    <name type="synonym">Agaricus chlorophos</name>
    <dbReference type="NCBI Taxonomy" id="658473"/>
    <lineage>
        <taxon>Eukaryota</taxon>
        <taxon>Fungi</taxon>
        <taxon>Dikarya</taxon>
        <taxon>Basidiomycota</taxon>
        <taxon>Agaricomycotina</taxon>
        <taxon>Agaricomycetes</taxon>
        <taxon>Agaricomycetidae</taxon>
        <taxon>Agaricales</taxon>
        <taxon>Marasmiineae</taxon>
        <taxon>Mycenaceae</taxon>
        <taxon>Mycena</taxon>
    </lineage>
</organism>
<reference evidence="3" key="1">
    <citation type="submission" date="2014-09" db="EMBL/GenBank/DDBJ databases">
        <title>Genome sequence of the luminous mushroom Mycena chlorophos for searching fungal bioluminescence genes.</title>
        <authorList>
            <person name="Tanaka Y."/>
            <person name="Kasuga D."/>
            <person name="Oba Y."/>
            <person name="Hase S."/>
            <person name="Sato K."/>
            <person name="Oba Y."/>
            <person name="Sakakibara Y."/>
        </authorList>
    </citation>
    <scope>NUCLEOTIDE SEQUENCE</scope>
</reference>
<sequence length="296" mass="33145">MAKDSLFGTDCSSHATTPPRLTRNAATNPYTRIYSTQTFDTPKPVVAASATADDRDDGASRSLLPIVQTRAPKSKTPPPVASTRVATSAVQSQVPTLPAVINQLHNIHTQNITLVADLRSQLHISNNRVRIERERVLKISAEFEDLNRSTGMRTRVLVWLCDSLTGELEAEKQRAEVLEGELKEAREQCKETEMRFNEERVAREAAETRLKALEESIEARETRMRQREDRLEKEHTEMLATLQKSEDALSAGLAGTKRPSSLELDSYSPHTKRSKTMANASAKENSNWSHLTKTRL</sequence>
<evidence type="ECO:0000313" key="4">
    <source>
        <dbReference type="Proteomes" id="UP000815677"/>
    </source>
</evidence>
<dbReference type="Gene3D" id="1.10.287.1490">
    <property type="match status" value="1"/>
</dbReference>
<keyword evidence="1" id="KW-0175">Coiled coil</keyword>
<dbReference type="EMBL" id="DF849041">
    <property type="protein sequence ID" value="GAT55573.1"/>
    <property type="molecule type" value="Genomic_DNA"/>
</dbReference>
<gene>
    <name evidence="3" type="ORF">MCHLO_12320</name>
</gene>
<evidence type="ECO:0000256" key="2">
    <source>
        <dbReference type="SAM" id="MobiDB-lite"/>
    </source>
</evidence>
<dbReference type="Proteomes" id="UP000815677">
    <property type="component" value="Unassembled WGS sequence"/>
</dbReference>
<feature type="region of interest" description="Disordered" evidence="2">
    <location>
        <begin position="1"/>
        <end position="29"/>
    </location>
</feature>
<protein>
    <submittedName>
        <fullName evidence="3">Uncharacterized protein</fullName>
    </submittedName>
</protein>
<feature type="region of interest" description="Disordered" evidence="2">
    <location>
        <begin position="253"/>
        <end position="296"/>
    </location>
</feature>
<evidence type="ECO:0000256" key="1">
    <source>
        <dbReference type="SAM" id="Coils"/>
    </source>
</evidence>
<feature type="coiled-coil region" evidence="1">
    <location>
        <begin position="161"/>
        <end position="248"/>
    </location>
</feature>
<proteinExistence type="predicted"/>